<keyword evidence="2" id="KW-1133">Transmembrane helix</keyword>
<gene>
    <name evidence="4" type="ORF">QBC36DRAFT_382520</name>
</gene>
<reference evidence="4" key="2">
    <citation type="submission" date="2023-05" db="EMBL/GenBank/DDBJ databases">
        <authorList>
            <consortium name="Lawrence Berkeley National Laboratory"/>
            <person name="Steindorff A."/>
            <person name="Hensen N."/>
            <person name="Bonometti L."/>
            <person name="Westerberg I."/>
            <person name="Brannstrom I.O."/>
            <person name="Guillou S."/>
            <person name="Cros-Aarteil S."/>
            <person name="Calhoun S."/>
            <person name="Haridas S."/>
            <person name="Kuo A."/>
            <person name="Mondo S."/>
            <person name="Pangilinan J."/>
            <person name="Riley R."/>
            <person name="Labutti K."/>
            <person name="Andreopoulos B."/>
            <person name="Lipzen A."/>
            <person name="Chen C."/>
            <person name="Yanf M."/>
            <person name="Daum C."/>
            <person name="Ng V."/>
            <person name="Clum A."/>
            <person name="Ohm R."/>
            <person name="Martin F."/>
            <person name="Silar P."/>
            <person name="Natvig D."/>
            <person name="Lalanne C."/>
            <person name="Gautier V."/>
            <person name="Ament-Velasquez S.L."/>
            <person name="Kruys A."/>
            <person name="Hutchinson M.I."/>
            <person name="Powell A.J."/>
            <person name="Barry K."/>
            <person name="Miller A.N."/>
            <person name="Grigoriev I.V."/>
            <person name="Debuchy R."/>
            <person name="Gladieux P."/>
            <person name="Thoren M.H."/>
            <person name="Johannesson H."/>
        </authorList>
    </citation>
    <scope>NUCLEOTIDE SEQUENCE</scope>
    <source>
        <strain evidence="4">CBS 892.96</strain>
    </source>
</reference>
<feature type="signal peptide" evidence="3">
    <location>
        <begin position="1"/>
        <end position="24"/>
    </location>
</feature>
<dbReference type="Proteomes" id="UP001302321">
    <property type="component" value="Unassembled WGS sequence"/>
</dbReference>
<evidence type="ECO:0000313" key="5">
    <source>
        <dbReference type="Proteomes" id="UP001302321"/>
    </source>
</evidence>
<dbReference type="AlphaFoldDB" id="A0AAN6VZA8"/>
<evidence type="ECO:0000256" key="1">
    <source>
        <dbReference type="SAM" id="MobiDB-lite"/>
    </source>
</evidence>
<keyword evidence="5" id="KW-1185">Reference proteome</keyword>
<feature type="chain" id="PRO_5042912218" description="Peptidase A1 domain-containing protein" evidence="3">
    <location>
        <begin position="25"/>
        <end position="613"/>
    </location>
</feature>
<sequence length="613" mass="69103">MLFRNLQAIQLLVALLALVQSAYCQQFTTSAKVEKLHLTGRQNNDYAHYIENIHGPWAMLSAFMGTYDSSNLTKDHIAVPLYPAPWANMSEIWWTGVLAWDKMPDAYNANRYGKYIPSPFGPMAQHGALLPDWEMSIPSDGEDSMEFLHVKNTVIALNYSKLYLEGEITTDFTNGDMLALAPPSEPGSRSILQQLKDVGRLFTASFGLYVGRPDWKLPSKMILGGYDKNRIDGDIMMFDLMDEPQSVRQGYLPRLYLSDVRLGSYDSNGYTFDWATHENPNRTIMYNIPERSWTSNLTLKQVPKPAVPGTKQFFKVDGRVPRALLVVPDPTVPHMYLPAGTCEHAAEDLPINWNDNYRLWIWDTSDPRYKRLMKAPAYMGFTLQNAFSPTSVKVKSLDIQVPLWLLDIGMDTRVHGRDTHLRYFPCRSVADSDGYWKLGRAFLQSAFLGVNYDDNIFYIAQTLGPGIEDKEELISFSPEFQAHVGNDRDVGWIWSWSDHWRHVERTSNGSGSIAPGSSGRSSKWGGLERGEQIGVVIGVVMGILAVCVLLGWFCISRLNQKKRARREAELELSNSAPVVAVALSQPTVPAAPRLPRLPTYKEEPDDAPPPYKP</sequence>
<dbReference type="SUPFAM" id="SSF50630">
    <property type="entry name" value="Acid proteases"/>
    <property type="match status" value="1"/>
</dbReference>
<dbReference type="EMBL" id="MU866553">
    <property type="protein sequence ID" value="KAK4171492.1"/>
    <property type="molecule type" value="Genomic_DNA"/>
</dbReference>
<accession>A0AAN6VZA8</accession>
<feature type="region of interest" description="Disordered" evidence="1">
    <location>
        <begin position="590"/>
        <end position="613"/>
    </location>
</feature>
<name>A0AAN6VZA8_9PEZI</name>
<reference evidence="4" key="1">
    <citation type="journal article" date="2023" name="Mol. Phylogenet. Evol.">
        <title>Genome-scale phylogeny and comparative genomics of the fungal order Sordariales.</title>
        <authorList>
            <person name="Hensen N."/>
            <person name="Bonometti L."/>
            <person name="Westerberg I."/>
            <person name="Brannstrom I.O."/>
            <person name="Guillou S."/>
            <person name="Cros-Aarteil S."/>
            <person name="Calhoun S."/>
            <person name="Haridas S."/>
            <person name="Kuo A."/>
            <person name="Mondo S."/>
            <person name="Pangilinan J."/>
            <person name="Riley R."/>
            <person name="LaButti K."/>
            <person name="Andreopoulos B."/>
            <person name="Lipzen A."/>
            <person name="Chen C."/>
            <person name="Yan M."/>
            <person name="Daum C."/>
            <person name="Ng V."/>
            <person name="Clum A."/>
            <person name="Steindorff A."/>
            <person name="Ohm R.A."/>
            <person name="Martin F."/>
            <person name="Silar P."/>
            <person name="Natvig D.O."/>
            <person name="Lalanne C."/>
            <person name="Gautier V."/>
            <person name="Ament-Velasquez S.L."/>
            <person name="Kruys A."/>
            <person name="Hutchinson M.I."/>
            <person name="Powell A.J."/>
            <person name="Barry K."/>
            <person name="Miller A.N."/>
            <person name="Grigoriev I.V."/>
            <person name="Debuchy R."/>
            <person name="Gladieux P."/>
            <person name="Hiltunen Thoren M."/>
            <person name="Johannesson H."/>
        </authorList>
    </citation>
    <scope>NUCLEOTIDE SEQUENCE</scope>
    <source>
        <strain evidence="4">CBS 892.96</strain>
    </source>
</reference>
<evidence type="ECO:0008006" key="6">
    <source>
        <dbReference type="Google" id="ProtNLM"/>
    </source>
</evidence>
<evidence type="ECO:0000313" key="4">
    <source>
        <dbReference type="EMBL" id="KAK4171492.1"/>
    </source>
</evidence>
<evidence type="ECO:0000256" key="3">
    <source>
        <dbReference type="SAM" id="SignalP"/>
    </source>
</evidence>
<organism evidence="4 5">
    <name type="scientific">Triangularia setosa</name>
    <dbReference type="NCBI Taxonomy" id="2587417"/>
    <lineage>
        <taxon>Eukaryota</taxon>
        <taxon>Fungi</taxon>
        <taxon>Dikarya</taxon>
        <taxon>Ascomycota</taxon>
        <taxon>Pezizomycotina</taxon>
        <taxon>Sordariomycetes</taxon>
        <taxon>Sordariomycetidae</taxon>
        <taxon>Sordariales</taxon>
        <taxon>Podosporaceae</taxon>
        <taxon>Triangularia</taxon>
    </lineage>
</organism>
<comment type="caution">
    <text evidence="4">The sequence shown here is derived from an EMBL/GenBank/DDBJ whole genome shotgun (WGS) entry which is preliminary data.</text>
</comment>
<evidence type="ECO:0000256" key="2">
    <source>
        <dbReference type="SAM" id="Phobius"/>
    </source>
</evidence>
<feature type="transmembrane region" description="Helical" evidence="2">
    <location>
        <begin position="533"/>
        <end position="555"/>
    </location>
</feature>
<protein>
    <recommendedName>
        <fullName evidence="6">Peptidase A1 domain-containing protein</fullName>
    </recommendedName>
</protein>
<keyword evidence="3" id="KW-0732">Signal</keyword>
<keyword evidence="2" id="KW-0472">Membrane</keyword>
<dbReference type="Gene3D" id="2.40.70.10">
    <property type="entry name" value="Acid Proteases"/>
    <property type="match status" value="1"/>
</dbReference>
<dbReference type="InterPro" id="IPR021109">
    <property type="entry name" value="Peptidase_aspartic_dom_sf"/>
</dbReference>
<proteinExistence type="predicted"/>
<keyword evidence="2" id="KW-0812">Transmembrane</keyword>